<dbReference type="Proteomes" id="UP000256708">
    <property type="component" value="Unassembled WGS sequence"/>
</dbReference>
<accession>A0A3D8LGB5</accession>
<dbReference type="RefSeq" id="WP_115564297.1">
    <property type="nucleotide sequence ID" value="NZ_QRGR01000004.1"/>
</dbReference>
<keyword evidence="2" id="KW-1185">Reference proteome</keyword>
<protein>
    <recommendedName>
        <fullName evidence="3">Glycosyl transferase family 2</fullName>
    </recommendedName>
</protein>
<reference evidence="2" key="1">
    <citation type="submission" date="2018-08" db="EMBL/GenBank/DDBJ databases">
        <authorList>
            <person name="Liu Z.-W."/>
            <person name="Du Z.-J."/>
        </authorList>
    </citation>
    <scope>NUCLEOTIDE SEQUENCE [LARGE SCALE GENOMIC DNA]</scope>
    <source>
        <strain evidence="2">H4X</strain>
    </source>
</reference>
<dbReference type="AlphaFoldDB" id="A0A3D8LGB5"/>
<sequence>MNRENIQAYKIAVFYHIFYEDSVDLIVDELTVLKQYSVVFFFNISDETPEKAAVKSKLLAAFPDSFILYSSNKGKDIGAKLLLLALYRQLQYKCEYFIFLHDKKSLHALNSKNWRNGLMKIIHEENIELIIDKFRRNQNIGIVATKEYIISESRTEGGWAGLNGPILDRLTTKYEISPPHLKYVAGTIFWSRAKVLEEFFTNNNPLDIRCELENGNVLDNFTGTYTHSWERLLSWIVTSKGLTIDGI</sequence>
<evidence type="ECO:0000313" key="2">
    <source>
        <dbReference type="Proteomes" id="UP000256708"/>
    </source>
</evidence>
<comment type="caution">
    <text evidence="1">The sequence shown here is derived from an EMBL/GenBank/DDBJ whole genome shotgun (WGS) entry which is preliminary data.</text>
</comment>
<proteinExistence type="predicted"/>
<dbReference type="InterPro" id="IPR007739">
    <property type="entry name" value="RgpF"/>
</dbReference>
<organism evidence="1 2">
    <name type="scientific">Pontibacter diazotrophicus</name>
    <dbReference type="NCBI Taxonomy" id="1400979"/>
    <lineage>
        <taxon>Bacteria</taxon>
        <taxon>Pseudomonadati</taxon>
        <taxon>Bacteroidota</taxon>
        <taxon>Cytophagia</taxon>
        <taxon>Cytophagales</taxon>
        <taxon>Hymenobacteraceae</taxon>
        <taxon>Pontibacter</taxon>
    </lineage>
</organism>
<dbReference type="EMBL" id="QRGR01000004">
    <property type="protein sequence ID" value="RDV16437.1"/>
    <property type="molecule type" value="Genomic_DNA"/>
</dbReference>
<name>A0A3D8LGB5_9BACT</name>
<dbReference type="OrthoDB" id="648935at2"/>
<dbReference type="Pfam" id="PF05045">
    <property type="entry name" value="RgpF"/>
    <property type="match status" value="1"/>
</dbReference>
<gene>
    <name evidence="1" type="ORF">DXT99_04345</name>
</gene>
<evidence type="ECO:0008006" key="3">
    <source>
        <dbReference type="Google" id="ProtNLM"/>
    </source>
</evidence>
<evidence type="ECO:0000313" key="1">
    <source>
        <dbReference type="EMBL" id="RDV16437.1"/>
    </source>
</evidence>